<dbReference type="HOGENOM" id="CLU_1588920_0_0_1"/>
<dbReference type="EMBL" id="CM001221">
    <property type="protein sequence ID" value="AES99045.2"/>
    <property type="molecule type" value="Genomic_DNA"/>
</dbReference>
<evidence type="ECO:0000313" key="2">
    <source>
        <dbReference type="EMBL" id="AES99045.2"/>
    </source>
</evidence>
<proteinExistence type="predicted"/>
<protein>
    <submittedName>
        <fullName evidence="2">Transmembrane protein, putative</fullName>
    </submittedName>
</protein>
<dbReference type="Proteomes" id="UP000002051">
    <property type="component" value="Chromosome 5"/>
</dbReference>
<dbReference type="EnsemblPlants" id="AES99045">
    <property type="protein sequence ID" value="AES99045"/>
    <property type="gene ID" value="MTR_5g076000"/>
</dbReference>
<evidence type="ECO:0000313" key="3">
    <source>
        <dbReference type="EnsemblPlants" id="AES99045"/>
    </source>
</evidence>
<accession>G7K5W4</accession>
<keyword evidence="1" id="KW-1133">Transmembrane helix</keyword>
<reference evidence="3" key="3">
    <citation type="submission" date="2015-04" db="UniProtKB">
        <authorList>
            <consortium name="EnsemblPlants"/>
        </authorList>
    </citation>
    <scope>IDENTIFICATION</scope>
    <source>
        <strain evidence="3">cv. Jemalong A17</strain>
    </source>
</reference>
<evidence type="ECO:0000313" key="4">
    <source>
        <dbReference type="Proteomes" id="UP000002051"/>
    </source>
</evidence>
<organism evidence="2 4">
    <name type="scientific">Medicago truncatula</name>
    <name type="common">Barrel medic</name>
    <name type="synonym">Medicago tribuloides</name>
    <dbReference type="NCBI Taxonomy" id="3880"/>
    <lineage>
        <taxon>Eukaryota</taxon>
        <taxon>Viridiplantae</taxon>
        <taxon>Streptophyta</taxon>
        <taxon>Embryophyta</taxon>
        <taxon>Tracheophyta</taxon>
        <taxon>Spermatophyta</taxon>
        <taxon>Magnoliopsida</taxon>
        <taxon>eudicotyledons</taxon>
        <taxon>Gunneridae</taxon>
        <taxon>Pentapetalae</taxon>
        <taxon>rosids</taxon>
        <taxon>fabids</taxon>
        <taxon>Fabales</taxon>
        <taxon>Fabaceae</taxon>
        <taxon>Papilionoideae</taxon>
        <taxon>50 kb inversion clade</taxon>
        <taxon>NPAAA clade</taxon>
        <taxon>Hologalegina</taxon>
        <taxon>IRL clade</taxon>
        <taxon>Trifolieae</taxon>
        <taxon>Medicago</taxon>
    </lineage>
</organism>
<accession>A0A0C3XPV8</accession>
<evidence type="ECO:0000256" key="1">
    <source>
        <dbReference type="SAM" id="Phobius"/>
    </source>
</evidence>
<name>G7K5W4_MEDTR</name>
<keyword evidence="1" id="KW-0472">Membrane</keyword>
<reference evidence="2 4" key="2">
    <citation type="journal article" date="2014" name="BMC Genomics">
        <title>An improved genome release (version Mt4.0) for the model legume Medicago truncatula.</title>
        <authorList>
            <person name="Tang H."/>
            <person name="Krishnakumar V."/>
            <person name="Bidwell S."/>
            <person name="Rosen B."/>
            <person name="Chan A."/>
            <person name="Zhou S."/>
            <person name="Gentzbittel L."/>
            <person name="Childs K.L."/>
            <person name="Yandell M."/>
            <person name="Gundlach H."/>
            <person name="Mayer K.F."/>
            <person name="Schwartz D.C."/>
            <person name="Town C.D."/>
        </authorList>
    </citation>
    <scope>GENOME REANNOTATION</scope>
    <source>
        <strain evidence="3 4">cv. Jemalong A17</strain>
    </source>
</reference>
<keyword evidence="4" id="KW-1185">Reference proteome</keyword>
<dbReference type="AlphaFoldDB" id="G7K5W4"/>
<keyword evidence="1 2" id="KW-0812">Transmembrane</keyword>
<sequence length="168" mass="19604">MWKRQLAVPVAFENWKMRLEEFMQCNLVSCPPSGDRYLKPWIIPLPKKNDNDLSTGLGNVIDPAAQYARVLPKFAFQRGGKDSDLKAQTIQEKSIFTAILHFFFFKYQAKIILFFRNVYGYTTFFLQVFLNCSIFYLALQFFMGSNPFYNLITYSSGIAQLKMRMLIT</sequence>
<reference evidence="2 4" key="1">
    <citation type="journal article" date="2011" name="Nature">
        <title>The Medicago genome provides insight into the evolution of rhizobial symbioses.</title>
        <authorList>
            <person name="Young N.D."/>
            <person name="Debelle F."/>
            <person name="Oldroyd G.E."/>
            <person name="Geurts R."/>
            <person name="Cannon S.B."/>
            <person name="Udvardi M.K."/>
            <person name="Benedito V.A."/>
            <person name="Mayer K.F."/>
            <person name="Gouzy J."/>
            <person name="Schoof H."/>
            <person name="Van de Peer Y."/>
            <person name="Proost S."/>
            <person name="Cook D.R."/>
            <person name="Meyers B.C."/>
            <person name="Spannagl M."/>
            <person name="Cheung F."/>
            <person name="De Mita S."/>
            <person name="Krishnakumar V."/>
            <person name="Gundlach H."/>
            <person name="Zhou S."/>
            <person name="Mudge J."/>
            <person name="Bharti A.K."/>
            <person name="Murray J.D."/>
            <person name="Naoumkina M.A."/>
            <person name="Rosen B."/>
            <person name="Silverstein K.A."/>
            <person name="Tang H."/>
            <person name="Rombauts S."/>
            <person name="Zhao P.X."/>
            <person name="Zhou P."/>
            <person name="Barbe V."/>
            <person name="Bardou P."/>
            <person name="Bechner M."/>
            <person name="Bellec A."/>
            <person name="Berger A."/>
            <person name="Berges H."/>
            <person name="Bidwell S."/>
            <person name="Bisseling T."/>
            <person name="Choisne N."/>
            <person name="Couloux A."/>
            <person name="Denny R."/>
            <person name="Deshpande S."/>
            <person name="Dai X."/>
            <person name="Doyle J.J."/>
            <person name="Dudez A.M."/>
            <person name="Farmer A.D."/>
            <person name="Fouteau S."/>
            <person name="Franken C."/>
            <person name="Gibelin C."/>
            <person name="Gish J."/>
            <person name="Goldstein S."/>
            <person name="Gonzalez A.J."/>
            <person name="Green P.J."/>
            <person name="Hallab A."/>
            <person name="Hartog M."/>
            <person name="Hua A."/>
            <person name="Humphray S.J."/>
            <person name="Jeong D.H."/>
            <person name="Jing Y."/>
            <person name="Jocker A."/>
            <person name="Kenton S.M."/>
            <person name="Kim D.J."/>
            <person name="Klee K."/>
            <person name="Lai H."/>
            <person name="Lang C."/>
            <person name="Lin S."/>
            <person name="Macmil S.L."/>
            <person name="Magdelenat G."/>
            <person name="Matthews L."/>
            <person name="McCorrison J."/>
            <person name="Monaghan E.L."/>
            <person name="Mun J.H."/>
            <person name="Najar F.Z."/>
            <person name="Nicholson C."/>
            <person name="Noirot C."/>
            <person name="O'Bleness M."/>
            <person name="Paule C.R."/>
            <person name="Poulain J."/>
            <person name="Prion F."/>
            <person name="Qin B."/>
            <person name="Qu C."/>
            <person name="Retzel E.F."/>
            <person name="Riddle C."/>
            <person name="Sallet E."/>
            <person name="Samain S."/>
            <person name="Samson N."/>
            <person name="Sanders I."/>
            <person name="Saurat O."/>
            <person name="Scarpelli C."/>
            <person name="Schiex T."/>
            <person name="Segurens B."/>
            <person name="Severin A.J."/>
            <person name="Sherrier D.J."/>
            <person name="Shi R."/>
            <person name="Sims S."/>
            <person name="Singer S.R."/>
            <person name="Sinharoy S."/>
            <person name="Sterck L."/>
            <person name="Viollet A."/>
            <person name="Wang B.B."/>
            <person name="Wang K."/>
            <person name="Wang M."/>
            <person name="Wang X."/>
            <person name="Warfsmann J."/>
            <person name="Weissenbach J."/>
            <person name="White D.D."/>
            <person name="White J.D."/>
            <person name="Wiley G.B."/>
            <person name="Wincker P."/>
            <person name="Xing Y."/>
            <person name="Yang L."/>
            <person name="Yao Z."/>
            <person name="Ying F."/>
            <person name="Zhai J."/>
            <person name="Zhou L."/>
            <person name="Zuber A."/>
            <person name="Denarie J."/>
            <person name="Dixon R.A."/>
            <person name="May G.D."/>
            <person name="Schwartz D.C."/>
            <person name="Rogers J."/>
            <person name="Quetier F."/>
            <person name="Town C.D."/>
            <person name="Roe B.A."/>
        </authorList>
    </citation>
    <scope>NUCLEOTIDE SEQUENCE [LARGE SCALE GENOMIC DNA]</scope>
    <source>
        <strain evidence="2">A17</strain>
        <strain evidence="3 4">cv. Jemalong A17</strain>
    </source>
</reference>
<gene>
    <name evidence="2" type="ordered locus">MTR_5g076000</name>
</gene>
<feature type="transmembrane region" description="Helical" evidence="1">
    <location>
        <begin position="121"/>
        <end position="139"/>
    </location>
</feature>